<comment type="caution">
    <text evidence="7">The sequence shown here is derived from an EMBL/GenBank/DDBJ whole genome shotgun (WGS) entry which is preliminary data.</text>
</comment>
<name>A0AA89PDR5_9GAMM</name>
<dbReference type="EMBL" id="JACHHR010000005">
    <property type="protein sequence ID" value="MBB5213000.1"/>
    <property type="molecule type" value="Genomic_DNA"/>
</dbReference>
<evidence type="ECO:0000256" key="2">
    <source>
        <dbReference type="ARBA" id="ARBA00022692"/>
    </source>
</evidence>
<keyword evidence="7" id="KW-0645">Protease</keyword>
<gene>
    <name evidence="7" type="ORF">HNQ53_003246</name>
</gene>
<feature type="domain" description="Peptidase S54 rhomboid" evidence="6">
    <location>
        <begin position="48"/>
        <end position="196"/>
    </location>
</feature>
<feature type="transmembrane region" description="Helical" evidence="5">
    <location>
        <begin position="119"/>
        <end position="136"/>
    </location>
</feature>
<accession>A0AA89PDR5</accession>
<feature type="transmembrane region" description="Helical" evidence="5">
    <location>
        <begin position="143"/>
        <end position="159"/>
    </location>
</feature>
<comment type="subcellular location">
    <subcellularLocation>
        <location evidence="1">Membrane</location>
        <topology evidence="1">Multi-pass membrane protein</topology>
    </subcellularLocation>
</comment>
<evidence type="ECO:0000256" key="4">
    <source>
        <dbReference type="ARBA" id="ARBA00023136"/>
    </source>
</evidence>
<sequence>MVSKGRSRALMGSLGGPVVLLLLCTALQWLQGIYPDAFLYDRAALASGQYWRLLTGQLVHTNAAHLMLNAAAVVALWFVFGRIALLGERHPVAAYLGLAAGLSLLISAGLWLWFPEMEYYYGLSGVLHGLFCFGALSDLYQRRWSGALLLLGCFAKVAWELTAGPSAATAELIEAEVAVSSHLLGSLFGTLLGGLLWFSKSRPARAE</sequence>
<evidence type="ECO:0000313" key="7">
    <source>
        <dbReference type="EMBL" id="MBB5213000.1"/>
    </source>
</evidence>
<keyword evidence="3 5" id="KW-1133">Transmembrane helix</keyword>
<proteinExistence type="predicted"/>
<dbReference type="InterPro" id="IPR023826">
    <property type="entry name" value="Rhom-like_SP_proteobac"/>
</dbReference>
<reference evidence="7 8" key="1">
    <citation type="submission" date="2020-08" db="EMBL/GenBank/DDBJ databases">
        <title>Genomic Encyclopedia of Type Strains, Phase IV (KMG-IV): sequencing the most valuable type-strain genomes for metagenomic binning, comparative biology and taxonomic classification.</title>
        <authorList>
            <person name="Goeker M."/>
        </authorList>
    </citation>
    <scope>NUCLEOTIDE SEQUENCE [LARGE SCALE GENOMIC DNA]</scope>
    <source>
        <strain evidence="7 8">DSM 11525</strain>
    </source>
</reference>
<dbReference type="GO" id="GO:0016020">
    <property type="term" value="C:membrane"/>
    <property type="evidence" value="ECO:0007669"/>
    <property type="project" value="UniProtKB-SubCell"/>
</dbReference>
<evidence type="ECO:0000256" key="3">
    <source>
        <dbReference type="ARBA" id="ARBA00022989"/>
    </source>
</evidence>
<dbReference type="InterPro" id="IPR035952">
    <property type="entry name" value="Rhomboid-like_sf"/>
</dbReference>
<keyword evidence="7" id="KW-0378">Hydrolase</keyword>
<dbReference type="Proteomes" id="UP000563601">
    <property type="component" value="Unassembled WGS sequence"/>
</dbReference>
<evidence type="ECO:0000256" key="1">
    <source>
        <dbReference type="ARBA" id="ARBA00004141"/>
    </source>
</evidence>
<evidence type="ECO:0000313" key="8">
    <source>
        <dbReference type="Proteomes" id="UP000563601"/>
    </source>
</evidence>
<protein>
    <submittedName>
        <fullName evidence="7">Rhomboid family GlyGly-CTERM serine protease</fullName>
    </submittedName>
</protein>
<dbReference type="InterPro" id="IPR022764">
    <property type="entry name" value="Peptidase_S54_rhomboid_dom"/>
</dbReference>
<evidence type="ECO:0000256" key="5">
    <source>
        <dbReference type="SAM" id="Phobius"/>
    </source>
</evidence>
<feature type="transmembrane region" description="Helical" evidence="5">
    <location>
        <begin position="59"/>
        <end position="80"/>
    </location>
</feature>
<keyword evidence="4 5" id="KW-0472">Membrane</keyword>
<dbReference type="Pfam" id="PF01694">
    <property type="entry name" value="Rhomboid"/>
    <property type="match status" value="1"/>
</dbReference>
<evidence type="ECO:0000259" key="6">
    <source>
        <dbReference type="Pfam" id="PF01694"/>
    </source>
</evidence>
<feature type="transmembrane region" description="Helical" evidence="5">
    <location>
        <begin position="92"/>
        <end position="113"/>
    </location>
</feature>
<keyword evidence="2 5" id="KW-0812">Transmembrane</keyword>
<dbReference type="NCBIfam" id="TIGR03902">
    <property type="entry name" value="rhom_GG_sort"/>
    <property type="match status" value="1"/>
</dbReference>
<dbReference type="RefSeq" id="WP_183946706.1">
    <property type="nucleotide sequence ID" value="NZ_CP047491.1"/>
</dbReference>
<dbReference type="GO" id="GO:0006508">
    <property type="term" value="P:proteolysis"/>
    <property type="evidence" value="ECO:0007669"/>
    <property type="project" value="UniProtKB-KW"/>
</dbReference>
<dbReference type="SUPFAM" id="SSF144091">
    <property type="entry name" value="Rhomboid-like"/>
    <property type="match status" value="1"/>
</dbReference>
<dbReference type="AlphaFoldDB" id="A0AA89PDR5"/>
<dbReference type="GO" id="GO:0004252">
    <property type="term" value="F:serine-type endopeptidase activity"/>
    <property type="evidence" value="ECO:0007669"/>
    <property type="project" value="InterPro"/>
</dbReference>
<organism evidence="7 8">
    <name type="scientific">Microbulbifer hydrolyticus</name>
    <dbReference type="NCBI Taxonomy" id="48074"/>
    <lineage>
        <taxon>Bacteria</taxon>
        <taxon>Pseudomonadati</taxon>
        <taxon>Pseudomonadota</taxon>
        <taxon>Gammaproteobacteria</taxon>
        <taxon>Cellvibrionales</taxon>
        <taxon>Microbulbiferaceae</taxon>
        <taxon>Microbulbifer</taxon>
    </lineage>
</organism>
<feature type="transmembrane region" description="Helical" evidence="5">
    <location>
        <begin position="179"/>
        <end position="198"/>
    </location>
</feature>
<dbReference type="Gene3D" id="1.20.1540.10">
    <property type="entry name" value="Rhomboid-like"/>
    <property type="match status" value="1"/>
</dbReference>